<feature type="transmembrane region" description="Helical" evidence="2">
    <location>
        <begin position="341"/>
        <end position="357"/>
    </location>
</feature>
<protein>
    <recommendedName>
        <fullName evidence="5">Periplasmic binding protein-like II</fullName>
    </recommendedName>
</protein>
<keyword evidence="2" id="KW-0472">Membrane</keyword>
<sequence>MFSNMNYLNKYNKPIPRTWDELIETAEFILKEEKEKYNNTEIIGYNGLFPDNENTMCSLYQLLYSYRDTVDSPLPDFGSKTAIEAVNKIMEIKDRISSDEIFRSAETLIVAKMIAEELLFVNFYSSFNAPNYTTSVLPGKIDGINGSILGGFNIGINKYIDEKRKIACIEVFKFLLSKDFQRDVIVKKLHLTTPLSELYNDPDACTVLNCEMMNEIQFFLRPSTTMKNYEDFSNKGVKLFYQILDGEKSVEEVLNDFDSYIHVYSFVVNSTVGGIMLGIIIFILVIVILSSVLLFIPKFRSYFNFLTTDVWFIYTVGSIFMLASTVEYYNEPTIVKCKTRQIFNLIGNSLVLIPILYRLVINFPKINSYSQWVHRNNYIFISGFLLIQILLSALTSSVESFTIKDVNFDTNSKNFRMCVLNPTFKPISLLQYIYNIMLYIVICFLIFLEWNIQETYFDLRHFSVVMIMNGITQILFIVLNNLDINNYILYSVLFISFTLLFVITNHIYIFVIRLILLYTSENDDEKKMSNLIQNSRYGVSSTKNAFSKSEVDSVKSSTQSKTSKASKNSESSSSYRSKLLNYHYTTSPVA</sequence>
<reference evidence="3 4" key="2">
    <citation type="submission" date="2016-08" db="EMBL/GenBank/DDBJ databases">
        <title>Pervasive Adenine N6-methylation of Active Genes in Fungi.</title>
        <authorList>
            <consortium name="DOE Joint Genome Institute"/>
            <person name="Mondo S.J."/>
            <person name="Dannebaum R.O."/>
            <person name="Kuo R.C."/>
            <person name="Labutti K."/>
            <person name="Haridas S."/>
            <person name="Kuo A."/>
            <person name="Salamov A."/>
            <person name="Ahrendt S.R."/>
            <person name="Lipzen A."/>
            <person name="Sullivan W."/>
            <person name="Andreopoulos W.B."/>
            <person name="Clum A."/>
            <person name="Lindquist E."/>
            <person name="Daum C."/>
            <person name="Ramamoorthy G.K."/>
            <person name="Gryganskyi A."/>
            <person name="Culley D."/>
            <person name="Magnuson J.K."/>
            <person name="James T.Y."/>
            <person name="O'Malley M.A."/>
            <person name="Stajich J.E."/>
            <person name="Spatafora J.W."/>
            <person name="Visel A."/>
            <person name="Grigoriev I.V."/>
        </authorList>
    </citation>
    <scope>NUCLEOTIDE SEQUENCE [LARGE SCALE GENOMIC DNA]</scope>
    <source>
        <strain evidence="3 4">S4</strain>
    </source>
</reference>
<dbReference type="AlphaFoldDB" id="A0A1Y1XN33"/>
<accession>A0A1Y1XN33</accession>
<reference evidence="3 4" key="1">
    <citation type="submission" date="2016-08" db="EMBL/GenBank/DDBJ databases">
        <title>A Parts List for Fungal Cellulosomes Revealed by Comparative Genomics.</title>
        <authorList>
            <consortium name="DOE Joint Genome Institute"/>
            <person name="Haitjema C.H."/>
            <person name="Gilmore S.P."/>
            <person name="Henske J.K."/>
            <person name="Solomon K.V."/>
            <person name="De Groot R."/>
            <person name="Kuo A."/>
            <person name="Mondo S.J."/>
            <person name="Salamov A.A."/>
            <person name="Labutti K."/>
            <person name="Zhao Z."/>
            <person name="Chiniquy J."/>
            <person name="Barry K."/>
            <person name="Brewer H.M."/>
            <person name="Purvine S.O."/>
            <person name="Wright A.T."/>
            <person name="Boxma B."/>
            <person name="Van Alen T."/>
            <person name="Hackstein J.H."/>
            <person name="Baker S.E."/>
            <person name="Grigoriev I.V."/>
            <person name="O'Malley M.A."/>
        </authorList>
    </citation>
    <scope>NUCLEOTIDE SEQUENCE [LARGE SCALE GENOMIC DNA]</scope>
    <source>
        <strain evidence="3 4">S4</strain>
    </source>
</reference>
<dbReference type="EMBL" id="MCFG01000012">
    <property type="protein sequence ID" value="ORX87141.1"/>
    <property type="molecule type" value="Genomic_DNA"/>
</dbReference>
<feature type="transmembrane region" description="Helical" evidence="2">
    <location>
        <begin position="488"/>
        <end position="518"/>
    </location>
</feature>
<feature type="region of interest" description="Disordered" evidence="1">
    <location>
        <begin position="546"/>
        <end position="575"/>
    </location>
</feature>
<feature type="transmembrane region" description="Helical" evidence="2">
    <location>
        <begin position="275"/>
        <end position="296"/>
    </location>
</feature>
<evidence type="ECO:0000313" key="3">
    <source>
        <dbReference type="EMBL" id="ORX87141.1"/>
    </source>
</evidence>
<keyword evidence="2" id="KW-0812">Transmembrane</keyword>
<feature type="transmembrane region" description="Helical" evidence="2">
    <location>
        <begin position="378"/>
        <end position="398"/>
    </location>
</feature>
<feature type="transmembrane region" description="Helical" evidence="2">
    <location>
        <begin position="432"/>
        <end position="450"/>
    </location>
</feature>
<name>A0A1Y1XN33_9FUNG</name>
<evidence type="ECO:0000256" key="1">
    <source>
        <dbReference type="SAM" id="MobiDB-lite"/>
    </source>
</evidence>
<organism evidence="3 4">
    <name type="scientific">Anaeromyces robustus</name>
    <dbReference type="NCBI Taxonomy" id="1754192"/>
    <lineage>
        <taxon>Eukaryota</taxon>
        <taxon>Fungi</taxon>
        <taxon>Fungi incertae sedis</taxon>
        <taxon>Chytridiomycota</taxon>
        <taxon>Chytridiomycota incertae sedis</taxon>
        <taxon>Neocallimastigomycetes</taxon>
        <taxon>Neocallimastigales</taxon>
        <taxon>Neocallimastigaceae</taxon>
        <taxon>Anaeromyces</taxon>
    </lineage>
</organism>
<dbReference type="Gene3D" id="3.40.190.10">
    <property type="entry name" value="Periplasmic binding protein-like II"/>
    <property type="match status" value="1"/>
</dbReference>
<comment type="caution">
    <text evidence="3">The sequence shown here is derived from an EMBL/GenBank/DDBJ whole genome shotgun (WGS) entry which is preliminary data.</text>
</comment>
<dbReference type="SUPFAM" id="SSF53850">
    <property type="entry name" value="Periplasmic binding protein-like II"/>
    <property type="match status" value="1"/>
</dbReference>
<feature type="transmembrane region" description="Helical" evidence="2">
    <location>
        <begin position="308"/>
        <end position="329"/>
    </location>
</feature>
<feature type="compositionally biased region" description="Low complexity" evidence="1">
    <location>
        <begin position="554"/>
        <end position="575"/>
    </location>
</feature>
<keyword evidence="2" id="KW-1133">Transmembrane helix</keyword>
<feature type="transmembrane region" description="Helical" evidence="2">
    <location>
        <begin position="462"/>
        <end position="482"/>
    </location>
</feature>
<dbReference type="OrthoDB" id="2156062at2759"/>
<evidence type="ECO:0000256" key="2">
    <source>
        <dbReference type="SAM" id="Phobius"/>
    </source>
</evidence>
<evidence type="ECO:0000313" key="4">
    <source>
        <dbReference type="Proteomes" id="UP000193944"/>
    </source>
</evidence>
<evidence type="ECO:0008006" key="5">
    <source>
        <dbReference type="Google" id="ProtNLM"/>
    </source>
</evidence>
<proteinExistence type="predicted"/>
<gene>
    <name evidence="3" type="ORF">BCR32DRAFT_11612</name>
</gene>
<keyword evidence="4" id="KW-1185">Reference proteome</keyword>
<dbReference type="Proteomes" id="UP000193944">
    <property type="component" value="Unassembled WGS sequence"/>
</dbReference>